<protein>
    <submittedName>
        <fullName evidence="1">Uncharacterized protein</fullName>
    </submittedName>
</protein>
<keyword evidence="2" id="KW-1185">Reference proteome</keyword>
<organism evidence="1 2">
    <name type="scientific">Chenggangzhangella methanolivorans</name>
    <dbReference type="NCBI Taxonomy" id="1437009"/>
    <lineage>
        <taxon>Bacteria</taxon>
        <taxon>Pseudomonadati</taxon>
        <taxon>Pseudomonadota</taxon>
        <taxon>Alphaproteobacteria</taxon>
        <taxon>Hyphomicrobiales</taxon>
        <taxon>Methylopilaceae</taxon>
        <taxon>Chenggangzhangella</taxon>
    </lineage>
</organism>
<accession>A0A9E6RBR5</accession>
<name>A0A9E6RBR5_9HYPH</name>
<proteinExistence type="predicted"/>
<gene>
    <name evidence="1" type="ORF">K6K41_07420</name>
</gene>
<dbReference type="Proteomes" id="UP000825701">
    <property type="component" value="Chromosome"/>
</dbReference>
<sequence length="185" mass="21240">MNYILELLKKENLEEEDVELVLTIMGEYPKEVAPRLGDMIVNFPHLIKSIYGFCKFIENKDELADIILNLLSQENNLQEFQLFWVGWIIESHLINTKNAARIIDLTFNHRNASVISRSKILEIGDARYGLSELRAQYLGAGQSDWLSWSSAVGSRTLSAISRNHRLTYFGKSSQMNQLIYSVLTK</sequence>
<reference evidence="1" key="1">
    <citation type="submission" date="2021-08" db="EMBL/GenBank/DDBJ databases">
        <authorList>
            <person name="Zhang H."/>
            <person name="Xu M."/>
            <person name="Yu Z."/>
            <person name="Yang L."/>
            <person name="Cai Y."/>
        </authorList>
    </citation>
    <scope>NUCLEOTIDE SEQUENCE</scope>
    <source>
        <strain evidence="1">CHL1</strain>
    </source>
</reference>
<dbReference type="AlphaFoldDB" id="A0A9E6RBR5"/>
<dbReference type="KEGG" id="cmet:K6K41_07420"/>
<dbReference type="RefSeq" id="WP_261404574.1">
    <property type="nucleotide sequence ID" value="NZ_CP081869.1"/>
</dbReference>
<evidence type="ECO:0000313" key="1">
    <source>
        <dbReference type="EMBL" id="QZO01317.1"/>
    </source>
</evidence>
<evidence type="ECO:0000313" key="2">
    <source>
        <dbReference type="Proteomes" id="UP000825701"/>
    </source>
</evidence>
<dbReference type="EMBL" id="CP081869">
    <property type="protein sequence ID" value="QZO01317.1"/>
    <property type="molecule type" value="Genomic_DNA"/>
</dbReference>